<keyword evidence="4" id="KW-1185">Reference proteome</keyword>
<dbReference type="GeneID" id="91097630"/>
<organism evidence="3 4">
    <name type="scientific">Kwoniella dendrophila CBS 6074</name>
    <dbReference type="NCBI Taxonomy" id="1295534"/>
    <lineage>
        <taxon>Eukaryota</taxon>
        <taxon>Fungi</taxon>
        <taxon>Dikarya</taxon>
        <taxon>Basidiomycota</taxon>
        <taxon>Agaricomycotina</taxon>
        <taxon>Tremellomycetes</taxon>
        <taxon>Tremellales</taxon>
        <taxon>Cryptococcaceae</taxon>
        <taxon>Kwoniella</taxon>
    </lineage>
</organism>
<evidence type="ECO:0000313" key="4">
    <source>
        <dbReference type="Proteomes" id="UP001355207"/>
    </source>
</evidence>
<evidence type="ECO:0000259" key="2">
    <source>
        <dbReference type="PROSITE" id="PS50172"/>
    </source>
</evidence>
<dbReference type="SUPFAM" id="SSF52113">
    <property type="entry name" value="BRCT domain"/>
    <property type="match status" value="1"/>
</dbReference>
<feature type="compositionally biased region" description="Acidic residues" evidence="1">
    <location>
        <begin position="367"/>
        <end position="386"/>
    </location>
</feature>
<dbReference type="InterPro" id="IPR036420">
    <property type="entry name" value="BRCT_dom_sf"/>
</dbReference>
<evidence type="ECO:0000313" key="3">
    <source>
        <dbReference type="EMBL" id="WWC92007.1"/>
    </source>
</evidence>
<dbReference type="RefSeq" id="XP_066078769.1">
    <property type="nucleotide sequence ID" value="XM_066222672.1"/>
</dbReference>
<proteinExistence type="predicted"/>
<feature type="region of interest" description="Disordered" evidence="1">
    <location>
        <begin position="455"/>
        <end position="513"/>
    </location>
</feature>
<dbReference type="AlphaFoldDB" id="A0AAX4K575"/>
<dbReference type="Gene3D" id="3.40.50.10190">
    <property type="entry name" value="BRCT domain"/>
    <property type="match status" value="1"/>
</dbReference>
<evidence type="ECO:0000256" key="1">
    <source>
        <dbReference type="SAM" id="MobiDB-lite"/>
    </source>
</evidence>
<protein>
    <recommendedName>
        <fullName evidence="2">BRCT domain-containing protein</fullName>
    </recommendedName>
</protein>
<dbReference type="Proteomes" id="UP001355207">
    <property type="component" value="Chromosome 9"/>
</dbReference>
<dbReference type="InterPro" id="IPR001357">
    <property type="entry name" value="BRCT_dom"/>
</dbReference>
<name>A0AAX4K575_9TREE</name>
<dbReference type="EMBL" id="CP144106">
    <property type="protein sequence ID" value="WWC92007.1"/>
    <property type="molecule type" value="Genomic_DNA"/>
</dbReference>
<gene>
    <name evidence="3" type="ORF">L201_006961</name>
</gene>
<sequence length="580" mass="66303">MANIYKPPSSIKNRDTPLTDLPIHSNSVKNANLFYGIRFYIQPYCSYHSKGKPKIPKQCDELIELVTSRGGKISYSPLDPSVTYIILYPTLSPNESIKNDIIPIKQYKDENKLPYEWLNKYGWATHSLILQFGEIINYDGIIMAQDEKWCNSQKVVLKKSWLFDCIEKDEILDDSVDWNGWRVRGRYRDAPIYHPPSHPQMPRSIINPNISPSTTHPTLLKPYAVSSTHNSCRRITANEIRSTYAPSTSDTPVRLPRLTWATRVESREIKGFDYLYLPITIDQINAEIPTSQDAIVEHGIASHQEHDTQINNIDRNTVFRYATNVGKKPDKQSSKAKARKVSFALDLVKEEEDAKVDQDNAHYSGDSDLDCLDSDWEDQEDVDNEESDKMSVMPSVQAQFIVPPVEHAWRSLKTLPSQLSILPIEPEVRDLQLPPTPISAIPKVLAESRAFPLPDVIDTPHENNDAEQSESRKSVNRLPSFKKRKLSPTIDDIPASLPTNNSGKETAKTKKRKPTGDEACRILARALLNKKEDQCKKDIYVLLESEYEGRVWNSWRSFYSKNEDEILKVQKRIQNASRND</sequence>
<dbReference type="PROSITE" id="PS50172">
    <property type="entry name" value="BRCT"/>
    <property type="match status" value="1"/>
</dbReference>
<accession>A0AAX4K575</accession>
<feature type="region of interest" description="Disordered" evidence="1">
    <location>
        <begin position="354"/>
        <end position="388"/>
    </location>
</feature>
<reference evidence="3 4" key="1">
    <citation type="submission" date="2024-01" db="EMBL/GenBank/DDBJ databases">
        <title>Comparative genomics of Cryptococcus and Kwoniella reveals pathogenesis evolution and contrasting modes of karyotype evolution via chromosome fusion or intercentromeric recombination.</title>
        <authorList>
            <person name="Coelho M.A."/>
            <person name="David-Palma M."/>
            <person name="Shea T."/>
            <person name="Bowers K."/>
            <person name="McGinley-Smith S."/>
            <person name="Mohammad A.W."/>
            <person name="Gnirke A."/>
            <person name="Yurkov A.M."/>
            <person name="Nowrousian M."/>
            <person name="Sun S."/>
            <person name="Cuomo C.A."/>
            <person name="Heitman J."/>
        </authorList>
    </citation>
    <scope>NUCLEOTIDE SEQUENCE [LARGE SCALE GENOMIC DNA]</scope>
    <source>
        <strain evidence="3 4">CBS 6074</strain>
    </source>
</reference>
<feature type="compositionally biased region" description="Basic and acidic residues" evidence="1">
    <location>
        <begin position="458"/>
        <end position="473"/>
    </location>
</feature>
<feature type="domain" description="BRCT" evidence="2">
    <location>
        <begin position="29"/>
        <end position="173"/>
    </location>
</feature>